<name>A0A401H3H7_9APHY</name>
<evidence type="ECO:0000313" key="1">
    <source>
        <dbReference type="EMBL" id="GBE88995.1"/>
    </source>
</evidence>
<comment type="caution">
    <text evidence="1">The sequence shown here is derived from an EMBL/GenBank/DDBJ whole genome shotgun (WGS) entry which is preliminary data.</text>
</comment>
<dbReference type="Proteomes" id="UP000287166">
    <property type="component" value="Unassembled WGS sequence"/>
</dbReference>
<dbReference type="GeneID" id="38785912"/>
<keyword evidence="2" id="KW-1185">Reference proteome</keyword>
<sequence length="49" mass="5469">MASRTLRVCRGRGTEFPNWKDPWEYWSIGSVVVVEGSGEMVALALLSRA</sequence>
<accession>A0A401H3H7</accession>
<gene>
    <name evidence="1" type="ORF">SCP_1404030</name>
</gene>
<dbReference type="InParanoid" id="A0A401H3H7"/>
<evidence type="ECO:0000313" key="2">
    <source>
        <dbReference type="Proteomes" id="UP000287166"/>
    </source>
</evidence>
<protein>
    <submittedName>
        <fullName evidence="1">Uncharacterized protein</fullName>
    </submittedName>
</protein>
<organism evidence="1 2">
    <name type="scientific">Sparassis crispa</name>
    <dbReference type="NCBI Taxonomy" id="139825"/>
    <lineage>
        <taxon>Eukaryota</taxon>
        <taxon>Fungi</taxon>
        <taxon>Dikarya</taxon>
        <taxon>Basidiomycota</taxon>
        <taxon>Agaricomycotina</taxon>
        <taxon>Agaricomycetes</taxon>
        <taxon>Polyporales</taxon>
        <taxon>Sparassidaceae</taxon>
        <taxon>Sparassis</taxon>
    </lineage>
</organism>
<dbReference type="EMBL" id="BFAD01000014">
    <property type="protein sequence ID" value="GBE88995.1"/>
    <property type="molecule type" value="Genomic_DNA"/>
</dbReference>
<dbReference type="RefSeq" id="XP_027619908.1">
    <property type="nucleotide sequence ID" value="XM_027764107.1"/>
</dbReference>
<proteinExistence type="predicted"/>
<reference evidence="1 2" key="1">
    <citation type="journal article" date="2018" name="Sci. Rep.">
        <title>Genome sequence of the cauliflower mushroom Sparassis crispa (Hanabiratake) and its association with beneficial usage.</title>
        <authorList>
            <person name="Kiyama R."/>
            <person name="Furutani Y."/>
            <person name="Kawaguchi K."/>
            <person name="Nakanishi T."/>
        </authorList>
    </citation>
    <scope>NUCLEOTIDE SEQUENCE [LARGE SCALE GENOMIC DNA]</scope>
</reference>
<dbReference type="AlphaFoldDB" id="A0A401H3H7"/>